<dbReference type="KEGG" id="apt:APA01_22910"/>
<evidence type="ECO:0000313" key="2">
    <source>
        <dbReference type="EMBL" id="BAI00405.1"/>
    </source>
</evidence>
<protein>
    <submittedName>
        <fullName evidence="2">Uncharacterized protein</fullName>
    </submittedName>
</protein>
<keyword evidence="1" id="KW-0175">Coiled coil</keyword>
<dbReference type="Proteomes" id="UP000000948">
    <property type="component" value="Chromosome"/>
</dbReference>
<dbReference type="HOGENOM" id="CLU_1212663_0_0_5"/>
<dbReference type="EMBL" id="AP011121">
    <property type="protein sequence ID" value="BAI00405.1"/>
    <property type="molecule type" value="Genomic_DNA"/>
</dbReference>
<accession>C7JF15</accession>
<feature type="coiled-coil region" evidence="1">
    <location>
        <begin position="201"/>
        <end position="228"/>
    </location>
</feature>
<gene>
    <name evidence="2" type="ordered locus">APA01_22910</name>
</gene>
<reference evidence="2 3" key="1">
    <citation type="journal article" date="2009" name="Nucleic Acids Res.">
        <title>Whole-genome analyses reveal genetic instability of Acetobacter pasteurianus.</title>
        <authorList>
            <person name="Azuma Y."/>
            <person name="Hosoyama A."/>
            <person name="Matsutani M."/>
            <person name="Furuya N."/>
            <person name="Horikawa H."/>
            <person name="Harada T."/>
            <person name="Hirakawa H."/>
            <person name="Kuhara S."/>
            <person name="Matsushita K."/>
            <person name="Fujita N."/>
            <person name="Shirai M."/>
        </authorList>
    </citation>
    <scope>NUCLEOTIDE SEQUENCE [LARGE SCALE GENOMIC DNA]</scope>
    <source>
        <strain evidence="3">NBRC 105184 / IFO 3283-01</strain>
    </source>
</reference>
<name>C7JF15_ACEP3</name>
<evidence type="ECO:0000256" key="1">
    <source>
        <dbReference type="SAM" id="Coils"/>
    </source>
</evidence>
<evidence type="ECO:0000313" key="3">
    <source>
        <dbReference type="Proteomes" id="UP000000948"/>
    </source>
</evidence>
<dbReference type="AlphaFoldDB" id="C7JF15"/>
<proteinExistence type="predicted"/>
<organism evidence="2 3">
    <name type="scientific">Acetobacter pasteurianus (strain NBRC 105184 / IFO 3283-01)</name>
    <dbReference type="NCBI Taxonomy" id="634452"/>
    <lineage>
        <taxon>Bacteria</taxon>
        <taxon>Pseudomonadati</taxon>
        <taxon>Pseudomonadota</taxon>
        <taxon>Alphaproteobacteria</taxon>
        <taxon>Acetobacterales</taxon>
        <taxon>Acetobacteraceae</taxon>
        <taxon>Acetobacter</taxon>
    </lineage>
</organism>
<dbReference type="BioCyc" id="APAS634452:APA01_RS11640-MONOMER"/>
<sequence length="228" mass="26046">MFKGIGNLKMCSFNTIENFLDSSFAASLLGAIIGACGSWYGAKLSNRANEKNRKIESCERRVREFTAIKCELDYLLERYFNVYGSEIINTEDGQPIEEFSVSKEGYFVVFSNNSSCVGDIKSKNTQEGIIKSYILARAIMEEFDINNKMIKKIETKKEFLKENALKLEANEEKNIRFNLKQDERSLVAYAQVIKKDNHTLIECAHIAISGLEKEIQEVEQELEILLHS</sequence>
<dbReference type="RefSeq" id="WP_014457433.1">
    <property type="nucleotide sequence ID" value="NC_013209.1"/>
</dbReference>